<dbReference type="InterPro" id="IPR036046">
    <property type="entry name" value="Acylphosphatase-like_dom_sf"/>
</dbReference>
<protein>
    <recommendedName>
        <fullName evidence="1">BLUF domain-containing protein</fullName>
    </recommendedName>
</protein>
<keyword evidence="3" id="KW-1185">Reference proteome</keyword>
<dbReference type="RefSeq" id="WP_343909036.1">
    <property type="nucleotide sequence ID" value="NZ_BAAAJE010000020.1"/>
</dbReference>
<dbReference type="InterPro" id="IPR007024">
    <property type="entry name" value="BLUF_domain"/>
</dbReference>
<evidence type="ECO:0000313" key="2">
    <source>
        <dbReference type="EMBL" id="GAA1154816.1"/>
    </source>
</evidence>
<dbReference type="Pfam" id="PF04940">
    <property type="entry name" value="BLUF"/>
    <property type="match status" value="1"/>
</dbReference>
<organism evidence="2 3">
    <name type="scientific">Nocardioides aquiterrae</name>
    <dbReference type="NCBI Taxonomy" id="203799"/>
    <lineage>
        <taxon>Bacteria</taxon>
        <taxon>Bacillati</taxon>
        <taxon>Actinomycetota</taxon>
        <taxon>Actinomycetes</taxon>
        <taxon>Propionibacteriales</taxon>
        <taxon>Nocardioidaceae</taxon>
        <taxon>Nocardioides</taxon>
    </lineage>
</organism>
<gene>
    <name evidence="2" type="ORF">GCM10009606_36300</name>
</gene>
<dbReference type="Gene3D" id="3.30.70.100">
    <property type="match status" value="1"/>
</dbReference>
<dbReference type="EMBL" id="BAAAJE010000020">
    <property type="protein sequence ID" value="GAA1154816.1"/>
    <property type="molecule type" value="Genomic_DNA"/>
</dbReference>
<feature type="domain" description="BLUF" evidence="1">
    <location>
        <begin position="1"/>
        <end position="92"/>
    </location>
</feature>
<name>A0ABP4F6F2_9ACTN</name>
<dbReference type="SUPFAM" id="SSF54975">
    <property type="entry name" value="Acylphosphatase/BLUF domain-like"/>
    <property type="match status" value="1"/>
</dbReference>
<reference evidence="3" key="1">
    <citation type="journal article" date="2019" name="Int. J. Syst. Evol. Microbiol.">
        <title>The Global Catalogue of Microorganisms (GCM) 10K type strain sequencing project: providing services to taxonomists for standard genome sequencing and annotation.</title>
        <authorList>
            <consortium name="The Broad Institute Genomics Platform"/>
            <consortium name="The Broad Institute Genome Sequencing Center for Infectious Disease"/>
            <person name="Wu L."/>
            <person name="Ma J."/>
        </authorList>
    </citation>
    <scope>NUCLEOTIDE SEQUENCE [LARGE SCALE GENOMIC DNA]</scope>
    <source>
        <strain evidence="3">JCM 11813</strain>
    </source>
</reference>
<sequence>MISLTYVSSATDLLDTTGLVDLLVDVRPRNEERGVTGMLLYSGGNIIQNLEGPDDVVDATFASIERDPRHRGVLVVLREEVEERGFPDWSMGFRELGGADLQGVSGFTDFLRRPVGSGLGDSSRAAYRLLELFRENMR</sequence>
<comment type="caution">
    <text evidence="2">The sequence shown here is derived from an EMBL/GenBank/DDBJ whole genome shotgun (WGS) entry which is preliminary data.</text>
</comment>
<dbReference type="PROSITE" id="PS50925">
    <property type="entry name" value="BLUF"/>
    <property type="match status" value="1"/>
</dbReference>
<dbReference type="SMART" id="SM01034">
    <property type="entry name" value="BLUF"/>
    <property type="match status" value="1"/>
</dbReference>
<proteinExistence type="predicted"/>
<evidence type="ECO:0000259" key="1">
    <source>
        <dbReference type="PROSITE" id="PS50925"/>
    </source>
</evidence>
<dbReference type="Proteomes" id="UP001499979">
    <property type="component" value="Unassembled WGS sequence"/>
</dbReference>
<evidence type="ECO:0000313" key="3">
    <source>
        <dbReference type="Proteomes" id="UP001499979"/>
    </source>
</evidence>
<accession>A0ABP4F6F2</accession>